<dbReference type="AlphaFoldDB" id="A0A6N7Z913"/>
<dbReference type="SMART" id="SM00530">
    <property type="entry name" value="HTH_XRE"/>
    <property type="match status" value="1"/>
</dbReference>
<evidence type="ECO:0000259" key="3">
    <source>
        <dbReference type="PROSITE" id="PS50943"/>
    </source>
</evidence>
<dbReference type="GO" id="GO:0003677">
    <property type="term" value="F:DNA binding"/>
    <property type="evidence" value="ECO:0007669"/>
    <property type="project" value="UniProtKB-KW"/>
</dbReference>
<evidence type="ECO:0000256" key="1">
    <source>
        <dbReference type="ARBA" id="ARBA00023125"/>
    </source>
</evidence>
<name>A0A6N7Z913_9PSEU</name>
<evidence type="ECO:0000313" key="4">
    <source>
        <dbReference type="EMBL" id="MTD57696.1"/>
    </source>
</evidence>
<comment type="caution">
    <text evidence="4">The sequence shown here is derived from an EMBL/GenBank/DDBJ whole genome shotgun (WGS) entry which is preliminary data.</text>
</comment>
<accession>A0A6N7Z913</accession>
<organism evidence="4 5">
    <name type="scientific">Amycolatopsis pithecellobii</name>
    <dbReference type="NCBI Taxonomy" id="664692"/>
    <lineage>
        <taxon>Bacteria</taxon>
        <taxon>Bacillati</taxon>
        <taxon>Actinomycetota</taxon>
        <taxon>Actinomycetes</taxon>
        <taxon>Pseudonocardiales</taxon>
        <taxon>Pseudonocardiaceae</taxon>
        <taxon>Amycolatopsis</taxon>
    </lineage>
</organism>
<dbReference type="CDD" id="cd00093">
    <property type="entry name" value="HTH_XRE"/>
    <property type="match status" value="1"/>
</dbReference>
<dbReference type="InterPro" id="IPR001387">
    <property type="entry name" value="Cro/C1-type_HTH"/>
</dbReference>
<keyword evidence="1" id="KW-0238">DNA-binding</keyword>
<dbReference type="EMBL" id="WMBA01000052">
    <property type="protein sequence ID" value="MTD57696.1"/>
    <property type="molecule type" value="Genomic_DNA"/>
</dbReference>
<dbReference type="Pfam" id="PF13560">
    <property type="entry name" value="HTH_31"/>
    <property type="match status" value="1"/>
</dbReference>
<dbReference type="GO" id="GO:0003700">
    <property type="term" value="F:DNA-binding transcription factor activity"/>
    <property type="evidence" value="ECO:0007669"/>
    <property type="project" value="TreeGrafter"/>
</dbReference>
<gene>
    <name evidence="4" type="ORF">GKO32_27510</name>
</gene>
<dbReference type="PANTHER" id="PTHR46797">
    <property type="entry name" value="HTH-TYPE TRANSCRIPTIONAL REGULATOR"/>
    <property type="match status" value="1"/>
</dbReference>
<dbReference type="Gene3D" id="1.10.260.40">
    <property type="entry name" value="lambda repressor-like DNA-binding domains"/>
    <property type="match status" value="1"/>
</dbReference>
<dbReference type="Proteomes" id="UP000440096">
    <property type="component" value="Unassembled WGS sequence"/>
</dbReference>
<sequence>MVRSRLHDQGCGVPAPNRTATAATTELGRRVRAQRKKLELTQQDLAHSAGLTISWLSGLERGKRKRVELPGILALAEALEMDAGDLLQGLKADPQR</sequence>
<proteinExistence type="predicted"/>
<dbReference type="PROSITE" id="PS50943">
    <property type="entry name" value="HTH_CROC1"/>
    <property type="match status" value="1"/>
</dbReference>
<dbReference type="PANTHER" id="PTHR46797:SF1">
    <property type="entry name" value="METHYLPHOSPHONATE SYNTHASE"/>
    <property type="match status" value="1"/>
</dbReference>
<evidence type="ECO:0000256" key="2">
    <source>
        <dbReference type="SAM" id="MobiDB-lite"/>
    </source>
</evidence>
<dbReference type="SUPFAM" id="SSF47413">
    <property type="entry name" value="lambda repressor-like DNA-binding domains"/>
    <property type="match status" value="1"/>
</dbReference>
<feature type="domain" description="HTH cro/C1-type" evidence="3">
    <location>
        <begin position="31"/>
        <end position="86"/>
    </location>
</feature>
<keyword evidence="5" id="KW-1185">Reference proteome</keyword>
<protein>
    <submittedName>
        <fullName evidence="4">Helix-turn-helix domain-containing protein</fullName>
    </submittedName>
</protein>
<dbReference type="InterPro" id="IPR050807">
    <property type="entry name" value="TransReg_Diox_bact_type"/>
</dbReference>
<dbReference type="OrthoDB" id="3420984at2"/>
<evidence type="ECO:0000313" key="5">
    <source>
        <dbReference type="Proteomes" id="UP000440096"/>
    </source>
</evidence>
<reference evidence="4 5" key="1">
    <citation type="submission" date="2019-11" db="EMBL/GenBank/DDBJ databases">
        <title>Draft genome of Amycolatopsis RM579.</title>
        <authorList>
            <person name="Duangmal K."/>
            <person name="Mingma R."/>
        </authorList>
    </citation>
    <scope>NUCLEOTIDE SEQUENCE [LARGE SCALE GENOMIC DNA]</scope>
    <source>
        <strain evidence="4 5">RM579</strain>
    </source>
</reference>
<dbReference type="InterPro" id="IPR010982">
    <property type="entry name" value="Lambda_DNA-bd_dom_sf"/>
</dbReference>
<feature type="region of interest" description="Disordered" evidence="2">
    <location>
        <begin position="1"/>
        <end position="22"/>
    </location>
</feature>
<dbReference type="GO" id="GO:0005829">
    <property type="term" value="C:cytosol"/>
    <property type="evidence" value="ECO:0007669"/>
    <property type="project" value="TreeGrafter"/>
</dbReference>